<dbReference type="GO" id="GO:0045454">
    <property type="term" value="P:cell redox homeostasis"/>
    <property type="evidence" value="ECO:0007669"/>
    <property type="project" value="TreeGrafter"/>
</dbReference>
<dbReference type="CDD" id="cd02947">
    <property type="entry name" value="TRX_family"/>
    <property type="match status" value="1"/>
</dbReference>
<feature type="domain" description="Thioredoxin" evidence="1">
    <location>
        <begin position="3"/>
        <end position="100"/>
    </location>
</feature>
<dbReference type="STRING" id="222136.BBW65_03155"/>
<evidence type="ECO:0000259" key="1">
    <source>
        <dbReference type="Pfam" id="PF00085"/>
    </source>
</evidence>
<dbReference type="GO" id="GO:0015035">
    <property type="term" value="F:protein-disulfide reductase activity"/>
    <property type="evidence" value="ECO:0007669"/>
    <property type="project" value="TreeGrafter"/>
</dbReference>
<sequence>MVETIDQAKYAEVIQQGNVLIVLGSAWCKDCVRIEPFLKDLQVELEGKVAIYKIDTRSEEDLSATLNIRAIPTLVCYQNGNEVGERLVEPQSKELIVNQLHQAFGI</sequence>
<dbReference type="GO" id="GO:0005829">
    <property type="term" value="C:cytosol"/>
    <property type="evidence" value="ECO:0007669"/>
    <property type="project" value="TreeGrafter"/>
</dbReference>
<keyword evidence="3" id="KW-1185">Reference proteome</keyword>
<dbReference type="PANTHER" id="PTHR45663">
    <property type="entry name" value="GEO12009P1"/>
    <property type="match status" value="1"/>
</dbReference>
<accession>A0A1B1U553</accession>
<reference evidence="3" key="1">
    <citation type="submission" date="2016-07" db="EMBL/GenBank/DDBJ databases">
        <authorList>
            <person name="Florea S."/>
            <person name="Webb J.S."/>
            <person name="Jaromczyk J."/>
            <person name="Schardl C.L."/>
        </authorList>
    </citation>
    <scope>NUCLEOTIDE SEQUENCE [LARGE SCALE GENOMIC DNA]</scope>
    <source>
        <strain evidence="3">MIT 01-6242</strain>
    </source>
</reference>
<dbReference type="SUPFAM" id="SSF52833">
    <property type="entry name" value="Thioredoxin-like"/>
    <property type="match status" value="1"/>
</dbReference>
<dbReference type="AlphaFoldDB" id="A0A1B1U553"/>
<evidence type="ECO:0000313" key="3">
    <source>
        <dbReference type="Proteomes" id="UP000092884"/>
    </source>
</evidence>
<evidence type="ECO:0000313" key="2">
    <source>
        <dbReference type="EMBL" id="ANV97861.1"/>
    </source>
</evidence>
<gene>
    <name evidence="2" type="ORF">BBW65_03155</name>
</gene>
<dbReference type="InterPro" id="IPR013766">
    <property type="entry name" value="Thioredoxin_domain"/>
</dbReference>
<dbReference type="InterPro" id="IPR036249">
    <property type="entry name" value="Thioredoxin-like_sf"/>
</dbReference>
<dbReference type="Proteomes" id="UP000092884">
    <property type="component" value="Chromosome"/>
</dbReference>
<dbReference type="KEGG" id="het:BBW65_03155"/>
<protein>
    <recommendedName>
        <fullName evidence="1">Thioredoxin domain-containing protein</fullName>
    </recommendedName>
</protein>
<dbReference type="OrthoDB" id="215495at2"/>
<name>A0A1B1U553_9HELI</name>
<dbReference type="PANTHER" id="PTHR45663:SF11">
    <property type="entry name" value="GEO12009P1"/>
    <property type="match status" value="1"/>
</dbReference>
<dbReference type="Pfam" id="PF00085">
    <property type="entry name" value="Thioredoxin"/>
    <property type="match status" value="1"/>
</dbReference>
<dbReference type="Gene3D" id="3.40.30.10">
    <property type="entry name" value="Glutaredoxin"/>
    <property type="match status" value="1"/>
</dbReference>
<proteinExistence type="predicted"/>
<dbReference type="EMBL" id="CP016503">
    <property type="protein sequence ID" value="ANV97861.1"/>
    <property type="molecule type" value="Genomic_DNA"/>
</dbReference>
<dbReference type="RefSeq" id="WP_066339589.1">
    <property type="nucleotide sequence ID" value="NZ_CP016503.1"/>
</dbReference>
<organism evidence="2 3">
    <name type="scientific">Helicobacter enhydrae</name>
    <dbReference type="NCBI Taxonomy" id="222136"/>
    <lineage>
        <taxon>Bacteria</taxon>
        <taxon>Pseudomonadati</taxon>
        <taxon>Campylobacterota</taxon>
        <taxon>Epsilonproteobacteria</taxon>
        <taxon>Campylobacterales</taxon>
        <taxon>Helicobacteraceae</taxon>
        <taxon>Helicobacter</taxon>
    </lineage>
</organism>